<reference evidence="1" key="1">
    <citation type="submission" date="2020-08" db="EMBL/GenBank/DDBJ databases">
        <title>Multicomponent nature underlies the extraordinary mechanical properties of spider dragline silk.</title>
        <authorList>
            <person name="Kono N."/>
            <person name="Nakamura H."/>
            <person name="Mori M."/>
            <person name="Yoshida Y."/>
            <person name="Ohtoshi R."/>
            <person name="Malay A.D."/>
            <person name="Moran D.A.P."/>
            <person name="Tomita M."/>
            <person name="Numata K."/>
            <person name="Arakawa K."/>
        </authorList>
    </citation>
    <scope>NUCLEOTIDE SEQUENCE</scope>
</reference>
<dbReference type="AlphaFoldDB" id="A0A8X6MU14"/>
<sequence length="117" mass="13248">MSIEASFFINTLNKTASLRNALYGQPLPSRIVGPQKLFGIMSTTGMEWHVFGHFVRDWSSICNLLIISNSLILSGICDFIPLKTAIMGCGSSLFKLISWSVMHESQHRFQFRCFQRS</sequence>
<comment type="caution">
    <text evidence="1">The sequence shown here is derived from an EMBL/GenBank/DDBJ whole genome shotgun (WGS) entry which is preliminary data.</text>
</comment>
<dbReference type="Proteomes" id="UP000887013">
    <property type="component" value="Unassembled WGS sequence"/>
</dbReference>
<organism evidence="1 2">
    <name type="scientific">Nephila pilipes</name>
    <name type="common">Giant wood spider</name>
    <name type="synonym">Nephila maculata</name>
    <dbReference type="NCBI Taxonomy" id="299642"/>
    <lineage>
        <taxon>Eukaryota</taxon>
        <taxon>Metazoa</taxon>
        <taxon>Ecdysozoa</taxon>
        <taxon>Arthropoda</taxon>
        <taxon>Chelicerata</taxon>
        <taxon>Arachnida</taxon>
        <taxon>Araneae</taxon>
        <taxon>Araneomorphae</taxon>
        <taxon>Entelegynae</taxon>
        <taxon>Araneoidea</taxon>
        <taxon>Nephilidae</taxon>
        <taxon>Nephila</taxon>
    </lineage>
</organism>
<gene>
    <name evidence="1" type="ORF">NPIL_168111</name>
</gene>
<evidence type="ECO:0000313" key="2">
    <source>
        <dbReference type="Proteomes" id="UP000887013"/>
    </source>
</evidence>
<dbReference type="EMBL" id="BMAW01050968">
    <property type="protein sequence ID" value="GFS77876.1"/>
    <property type="molecule type" value="Genomic_DNA"/>
</dbReference>
<protein>
    <submittedName>
        <fullName evidence="1">Uncharacterized protein</fullName>
    </submittedName>
</protein>
<keyword evidence="2" id="KW-1185">Reference proteome</keyword>
<accession>A0A8X6MU14</accession>
<proteinExistence type="predicted"/>
<name>A0A8X6MU14_NEPPI</name>
<evidence type="ECO:0000313" key="1">
    <source>
        <dbReference type="EMBL" id="GFS77876.1"/>
    </source>
</evidence>